<protein>
    <submittedName>
        <fullName evidence="2">Uncharacterized protein</fullName>
    </submittedName>
</protein>
<sequence>MWISFKNKQTNREYANYIFGRKQLYSNEYTRDLNLSDWLRELERRRRELQHYGKVISDEEFAEILLGNVSRTHREVVRQFSWHYAVLAVPGAHQIVPTAAQAMNALRAEEDLDERVANEPPEVSIGSAKKKSANSSWNPNPGKSGNRNAGSGKRQRGQNRYKTKNQDGKSAGG</sequence>
<keyword evidence="4" id="KW-1185">Reference proteome</keyword>
<feature type="region of interest" description="Disordered" evidence="1">
    <location>
        <begin position="113"/>
        <end position="173"/>
    </location>
</feature>
<organism evidence="2 5">
    <name type="scientific">Phytophthora rubi</name>
    <dbReference type="NCBI Taxonomy" id="129364"/>
    <lineage>
        <taxon>Eukaryota</taxon>
        <taxon>Sar</taxon>
        <taxon>Stramenopiles</taxon>
        <taxon>Oomycota</taxon>
        <taxon>Peronosporomycetes</taxon>
        <taxon>Peronosporales</taxon>
        <taxon>Peronosporaceae</taxon>
        <taxon>Phytophthora</taxon>
    </lineage>
</organism>
<evidence type="ECO:0000313" key="3">
    <source>
        <dbReference type="EMBL" id="KAE9337172.1"/>
    </source>
</evidence>
<dbReference type="Proteomes" id="UP000435112">
    <property type="component" value="Unassembled WGS sequence"/>
</dbReference>
<dbReference type="EMBL" id="QXFU01003664">
    <property type="protein sequence ID" value="KAE8973640.1"/>
    <property type="molecule type" value="Genomic_DNA"/>
</dbReference>
<dbReference type="AlphaFoldDB" id="A0A6A3HUC4"/>
<evidence type="ECO:0000256" key="1">
    <source>
        <dbReference type="SAM" id="MobiDB-lite"/>
    </source>
</evidence>
<comment type="caution">
    <text evidence="2">The sequence shown here is derived from an EMBL/GenBank/DDBJ whole genome shotgun (WGS) entry which is preliminary data.</text>
</comment>
<feature type="compositionally biased region" description="Basic residues" evidence="1">
    <location>
        <begin position="153"/>
        <end position="163"/>
    </location>
</feature>
<dbReference type="EMBL" id="QXFT01000720">
    <property type="protein sequence ID" value="KAE9337172.1"/>
    <property type="molecule type" value="Genomic_DNA"/>
</dbReference>
<accession>A0A6A3HUC4</accession>
<evidence type="ECO:0000313" key="2">
    <source>
        <dbReference type="EMBL" id="KAE8973640.1"/>
    </source>
</evidence>
<dbReference type="OrthoDB" id="124616at2759"/>
<gene>
    <name evidence="2" type="ORF">PR002_g26142</name>
    <name evidence="3" type="ORF">PR003_g12141</name>
</gene>
<reference evidence="2 5" key="1">
    <citation type="submission" date="2018-09" db="EMBL/GenBank/DDBJ databases">
        <title>Genomic investigation of the strawberry pathogen Phytophthora fragariae indicates pathogenicity is determined by transcriptional variation in three key races.</title>
        <authorList>
            <person name="Adams T.M."/>
            <person name="Armitage A.D."/>
            <person name="Sobczyk M.K."/>
            <person name="Bates H.J."/>
            <person name="Dunwell J.M."/>
            <person name="Nellist C.F."/>
            <person name="Harrison R.J."/>
        </authorList>
    </citation>
    <scope>NUCLEOTIDE SEQUENCE [LARGE SCALE GENOMIC DNA]</scope>
    <source>
        <strain evidence="2 5">SCRP324</strain>
        <strain evidence="3 4">SCRP333</strain>
    </source>
</reference>
<dbReference type="Proteomes" id="UP000434957">
    <property type="component" value="Unassembled WGS sequence"/>
</dbReference>
<evidence type="ECO:0000313" key="5">
    <source>
        <dbReference type="Proteomes" id="UP000435112"/>
    </source>
</evidence>
<proteinExistence type="predicted"/>
<name>A0A6A3HUC4_9STRA</name>
<evidence type="ECO:0000313" key="4">
    <source>
        <dbReference type="Proteomes" id="UP000434957"/>
    </source>
</evidence>